<evidence type="ECO:0000259" key="2">
    <source>
        <dbReference type="Pfam" id="PF21938"/>
    </source>
</evidence>
<dbReference type="Proteomes" id="UP000604046">
    <property type="component" value="Unassembled WGS sequence"/>
</dbReference>
<dbReference type="PANTHER" id="PTHR10652:SF0">
    <property type="entry name" value="ADENYLYL CYCLASE-ASSOCIATED PROTEIN"/>
    <property type="match status" value="1"/>
</dbReference>
<protein>
    <submittedName>
        <fullName evidence="3">CAP1 protein</fullName>
    </submittedName>
</protein>
<dbReference type="GO" id="GO:0008179">
    <property type="term" value="F:adenylate cyclase binding"/>
    <property type="evidence" value="ECO:0007669"/>
    <property type="project" value="TreeGrafter"/>
</dbReference>
<dbReference type="PANTHER" id="PTHR10652">
    <property type="entry name" value="ADENYLYL CYCLASE-ASSOCIATED PROTEIN"/>
    <property type="match status" value="1"/>
</dbReference>
<comment type="caution">
    <text evidence="3">The sequence shown here is derived from an EMBL/GenBank/DDBJ whole genome shotgun (WGS) entry which is preliminary data.</text>
</comment>
<organism evidence="3 4">
    <name type="scientific">Symbiodinium natans</name>
    <dbReference type="NCBI Taxonomy" id="878477"/>
    <lineage>
        <taxon>Eukaryota</taxon>
        <taxon>Sar</taxon>
        <taxon>Alveolata</taxon>
        <taxon>Dinophyceae</taxon>
        <taxon>Suessiales</taxon>
        <taxon>Symbiodiniaceae</taxon>
        <taxon>Symbiodinium</taxon>
    </lineage>
</organism>
<feature type="compositionally biased region" description="Low complexity" evidence="1">
    <location>
        <begin position="243"/>
        <end position="253"/>
    </location>
</feature>
<dbReference type="SUPFAM" id="SSF101278">
    <property type="entry name" value="N-terminal domain of adenylylcyclase associated protein, CAP"/>
    <property type="match status" value="1"/>
</dbReference>
<dbReference type="GO" id="GO:0003779">
    <property type="term" value="F:actin binding"/>
    <property type="evidence" value="ECO:0007669"/>
    <property type="project" value="InterPro"/>
</dbReference>
<keyword evidence="4" id="KW-1185">Reference proteome</keyword>
<gene>
    <name evidence="3" type="primary">CAP1</name>
    <name evidence="3" type="ORF">SNAT2548_LOCUS18243</name>
</gene>
<dbReference type="Gene3D" id="1.25.40.330">
    <property type="entry name" value="Adenylate cyclase-associated CAP, N-terminal domain"/>
    <property type="match status" value="1"/>
</dbReference>
<reference evidence="3" key="1">
    <citation type="submission" date="2021-02" db="EMBL/GenBank/DDBJ databases">
        <authorList>
            <person name="Dougan E. K."/>
            <person name="Rhodes N."/>
            <person name="Thang M."/>
            <person name="Chan C."/>
        </authorList>
    </citation>
    <scope>NUCLEOTIDE SEQUENCE</scope>
</reference>
<evidence type="ECO:0000313" key="3">
    <source>
        <dbReference type="EMBL" id="CAE7347602.1"/>
    </source>
</evidence>
<dbReference type="OrthoDB" id="447522at2759"/>
<dbReference type="Pfam" id="PF01213">
    <property type="entry name" value="CAP_N-CM"/>
    <property type="match status" value="1"/>
</dbReference>
<dbReference type="InterPro" id="IPR036222">
    <property type="entry name" value="CAP_N_sf"/>
</dbReference>
<dbReference type="GO" id="GO:0005737">
    <property type="term" value="C:cytoplasm"/>
    <property type="evidence" value="ECO:0007669"/>
    <property type="project" value="TreeGrafter"/>
</dbReference>
<sequence length="389" mass="40950">MASLDMAQFETILKRLEAVAERLEGTPAPAGGSSGAGEDDLPPLVLAFDAYLQSKLAPAEAAAKAVEAQDVTEAMDSYMQGLRLLRELLLAAARCKKPQDTDWQGILKPVMELGSTAQKACDPRSDFFQHRKACAESLNVIMLVTSPSPPGHVQSVLETFDFHAMKVMQKKVDKETAWIKALKETLKELKEWCTENCKLGLIWNAQGQAAVDYFAASPLGSGGAAAAGGAATPAPKSKGKGKGPAMPKGGLAPMPEEVRAKLRVRNSGKFPCGALVPFAFLVAGGSPAVIRVGHQCLEPEAEEGAPAAKAPAGAGMSAAVPDARSIRLLLLCAMCSISDVVSVYVARGDAATRHPKPESQNSIADFHTFQAIGDFDTGKLKKAANRSLS</sequence>
<dbReference type="GO" id="GO:0007015">
    <property type="term" value="P:actin filament organization"/>
    <property type="evidence" value="ECO:0007669"/>
    <property type="project" value="TreeGrafter"/>
</dbReference>
<dbReference type="InterPro" id="IPR013992">
    <property type="entry name" value="Adenylate_cyclase-assoc_CAP_N"/>
</dbReference>
<feature type="domain" description="CAP N-terminal" evidence="2">
    <location>
        <begin position="48"/>
        <end position="201"/>
    </location>
</feature>
<evidence type="ECO:0000256" key="1">
    <source>
        <dbReference type="SAM" id="MobiDB-lite"/>
    </source>
</evidence>
<feature type="region of interest" description="Disordered" evidence="1">
    <location>
        <begin position="225"/>
        <end position="253"/>
    </location>
</feature>
<proteinExistence type="predicted"/>
<dbReference type="AlphaFoldDB" id="A0A812P6C2"/>
<name>A0A812P6C2_9DINO</name>
<accession>A0A812P6C2</accession>
<dbReference type="EMBL" id="CAJNDS010002139">
    <property type="protein sequence ID" value="CAE7347602.1"/>
    <property type="molecule type" value="Genomic_DNA"/>
</dbReference>
<dbReference type="InterPro" id="IPR001837">
    <property type="entry name" value="Adenylate_cyclase-assoc_CAP"/>
</dbReference>
<feature type="compositionally biased region" description="Low complexity" evidence="1">
    <location>
        <begin position="227"/>
        <end position="236"/>
    </location>
</feature>
<dbReference type="InterPro" id="IPR018106">
    <property type="entry name" value="CAP_CS_N"/>
</dbReference>
<dbReference type="GO" id="GO:0019933">
    <property type="term" value="P:cAMP-mediated signaling"/>
    <property type="evidence" value="ECO:0007669"/>
    <property type="project" value="TreeGrafter"/>
</dbReference>
<dbReference type="InterPro" id="IPR053950">
    <property type="entry name" value="CAP_N"/>
</dbReference>
<dbReference type="Pfam" id="PF21938">
    <property type="entry name" value="CAP_N"/>
    <property type="match status" value="1"/>
</dbReference>
<evidence type="ECO:0000313" key="4">
    <source>
        <dbReference type="Proteomes" id="UP000604046"/>
    </source>
</evidence>
<dbReference type="PROSITE" id="PS01088">
    <property type="entry name" value="CAP_1"/>
    <property type="match status" value="1"/>
</dbReference>